<keyword evidence="1" id="KW-0175">Coiled coil</keyword>
<accession>A0ABU8IUU4</accession>
<reference evidence="2 3" key="1">
    <citation type="journal article" date="2022" name="Arch. Microbiol.">
        <title>Paraburkholderia bengalensis sp. nov. isolated from roots of Oryza sativa, IR64.</title>
        <authorList>
            <person name="Nag P."/>
            <person name="Mondal N."/>
            <person name="Sarkar J."/>
            <person name="Das S."/>
        </authorList>
    </citation>
    <scope>NUCLEOTIDE SEQUENCE [LARGE SCALE GENOMIC DNA]</scope>
    <source>
        <strain evidence="2 3">IR64_4_BI</strain>
    </source>
</reference>
<evidence type="ECO:0000256" key="1">
    <source>
        <dbReference type="SAM" id="Coils"/>
    </source>
</evidence>
<dbReference type="Pfam" id="PF11180">
    <property type="entry name" value="DUF2968"/>
    <property type="match status" value="1"/>
</dbReference>
<name>A0ABU8IUU4_9BURK</name>
<evidence type="ECO:0000313" key="2">
    <source>
        <dbReference type="EMBL" id="MEI5999078.1"/>
    </source>
</evidence>
<dbReference type="Proteomes" id="UP001386437">
    <property type="component" value="Unassembled WGS sequence"/>
</dbReference>
<dbReference type="EMBL" id="JACFYJ010000028">
    <property type="protein sequence ID" value="MEI5999078.1"/>
    <property type="molecule type" value="Genomic_DNA"/>
</dbReference>
<dbReference type="InterPro" id="IPR021350">
    <property type="entry name" value="DUF2968"/>
</dbReference>
<keyword evidence="3" id="KW-1185">Reference proteome</keyword>
<proteinExistence type="predicted"/>
<organism evidence="2 3">
    <name type="scientific">Paraburkholderia bengalensis</name>
    <dbReference type="NCBI Taxonomy" id="2747562"/>
    <lineage>
        <taxon>Bacteria</taxon>
        <taxon>Pseudomonadati</taxon>
        <taxon>Pseudomonadota</taxon>
        <taxon>Betaproteobacteria</taxon>
        <taxon>Burkholderiales</taxon>
        <taxon>Burkholderiaceae</taxon>
        <taxon>Paraburkholderia</taxon>
    </lineage>
</organism>
<feature type="coiled-coil region" evidence="1">
    <location>
        <begin position="189"/>
        <end position="265"/>
    </location>
</feature>
<comment type="caution">
    <text evidence="2">The sequence shown here is derived from an EMBL/GenBank/DDBJ whole genome shotgun (WGS) entry which is preliminary data.</text>
</comment>
<gene>
    <name evidence="2" type="ORF">H3V53_18230</name>
</gene>
<protein>
    <submittedName>
        <fullName evidence="2">DUF2968 domain-containing protein</fullName>
    </submittedName>
</protein>
<sequence>MRYSTIYRAHNAPCIDARATLKWSGFPAAYRGLIVKSLLNMRRAALSNGAAAHRHFPQTDMHAESARADPLPADESDAPVAIDDRPVNVPPRPVTPLHAVPLTPSQANGRTVQMAEVADVERMLDGAELTSFHVFRTFDYSVKLLFYPKELKYYVALLQEDRLWRVLTTPDMNTARQLFHHMQEQAVRLADGETRRLQLQAQNEQLKRQIAESEARAERLREGLQRTAAQDQAVTSKQHQLRKDLAQLEAQRTAAQAQLNKMHRQLHQLNVASNDTIPHLPR</sequence>
<evidence type="ECO:0000313" key="3">
    <source>
        <dbReference type="Proteomes" id="UP001386437"/>
    </source>
</evidence>